<dbReference type="Gene3D" id="1.20.81.30">
    <property type="entry name" value="Type II secretion system (T2SS), domain F"/>
    <property type="match status" value="1"/>
</dbReference>
<dbReference type="PANTHER" id="PTHR35402">
    <property type="entry name" value="INTEGRAL MEMBRANE PROTEIN-RELATED"/>
    <property type="match status" value="1"/>
</dbReference>
<reference evidence="10 11" key="1">
    <citation type="submission" date="2018-12" db="EMBL/GenBank/DDBJ databases">
        <title>Complete genome sequence of Haloplanus rallus MBLA0036.</title>
        <authorList>
            <person name="Nam Y.-d."/>
            <person name="Kang J."/>
            <person name="Chung W.-H."/>
            <person name="Park Y.S."/>
        </authorList>
    </citation>
    <scope>NUCLEOTIDE SEQUENCE [LARGE SCALE GENOMIC DNA]</scope>
    <source>
        <strain evidence="10 11">MBLA0036</strain>
    </source>
</reference>
<keyword evidence="3 8" id="KW-0812">Transmembrane</keyword>
<dbReference type="Proteomes" id="UP000428325">
    <property type="component" value="Chromosome"/>
</dbReference>
<feature type="transmembrane region" description="Helical" evidence="8">
    <location>
        <begin position="318"/>
        <end position="338"/>
    </location>
</feature>
<dbReference type="InterPro" id="IPR056569">
    <property type="entry name" value="ArlJ-like"/>
</dbReference>
<gene>
    <name evidence="10" type="ORF">EI982_18065</name>
</gene>
<feature type="transmembrane region" description="Helical" evidence="8">
    <location>
        <begin position="73"/>
        <end position="96"/>
    </location>
</feature>
<keyword evidence="2" id="KW-1003">Cell membrane</keyword>
<sequence length="703" mass="75922">MIAHLLPLVLVVVLALPVVLSPVSRRADLLVSRLAVPIFGDYVGRSPRRSWQLSRLRATHVGTTHRVYASRTLFISGLAGIVGAILGVYVAVWLVDLLSISRAAILASVPPPLSFLAGLTRLQDLTLLGLFVLFLFFGATVGSVLALGTYWARWTYLDQLANARASEIEATLPRTIAFVYALSRSGMPFPAVLDTLARNDDIYGEAAREVGVAVRDMNAFSTDILTALRHTADRTPSEGMEEFADNLASVLGSGRNLSSFLREQYERYQEEAESQQEQYLELVSTFAEVYVTVLVAGPLFLITVLVVIGLVIEDTLTAVRIVGYAGIPLASAAFVVYIDSLTQHDTALTNVRHDVTSVGTRDAETTDPSPRSDGGSTAGVADAAADAQRRNAERLAAYDRLRGFRDWLRNPIRGVLERPWISLVVTIPLGVGWVLFRSVPIPLGPSALGVLDHPVVEASVVVMVVFAVLHETHKRRIRRLERAVPDFLDRLASVNEAGMTVVESIERVAGTDLGGLEGEVERTWRDIRWGADAGDALRRLAIRTRTRMVSQAVTLITNAMNASGDIAPVLRIAADEAQATRRLRRERRQEMLTYILVIYISVLVFLGIIAALTVAFIPAVQEAAGTTASAPANAPNVGVTGAFSETGVNTEAYELVFFHISAIQAVCSGMIAGQLAEGGIADGVKHAAGLLALTYLVFALALL</sequence>
<name>A0A6B9FGF2_9EURY</name>
<evidence type="ECO:0000256" key="5">
    <source>
        <dbReference type="ARBA" id="ARBA00023136"/>
    </source>
</evidence>
<dbReference type="PRINTS" id="PR00173">
    <property type="entry name" value="EDTRNSPORT"/>
</dbReference>
<feature type="domain" description="Type II secretion system protein GspF" evidence="9">
    <location>
        <begin position="487"/>
        <end position="612"/>
    </location>
</feature>
<evidence type="ECO:0000259" key="9">
    <source>
        <dbReference type="Pfam" id="PF00482"/>
    </source>
</evidence>
<keyword evidence="4 8" id="KW-1133">Transmembrane helix</keyword>
<feature type="transmembrane region" description="Helical" evidence="8">
    <location>
        <begin position="448"/>
        <end position="469"/>
    </location>
</feature>
<dbReference type="KEGG" id="hra:EI982_18065"/>
<protein>
    <submittedName>
        <fullName evidence="10">Secretion system protein</fullName>
    </submittedName>
</protein>
<keyword evidence="5 8" id="KW-0472">Membrane</keyword>
<accession>A0A6B9FGF2</accession>
<dbReference type="InterPro" id="IPR042094">
    <property type="entry name" value="T2SS_GspF_sf"/>
</dbReference>
<feature type="domain" description="Type II secretion system protein GspF" evidence="9">
    <location>
        <begin position="179"/>
        <end position="304"/>
    </location>
</feature>
<dbReference type="AlphaFoldDB" id="A0A6B9FGF2"/>
<evidence type="ECO:0000313" key="10">
    <source>
        <dbReference type="EMBL" id="QGX96550.1"/>
    </source>
</evidence>
<feature type="transmembrane region" description="Helical" evidence="8">
    <location>
        <begin position="128"/>
        <end position="152"/>
    </location>
</feature>
<comment type="subcellular location">
    <subcellularLocation>
        <location evidence="1">Cell membrane</location>
        <topology evidence="1">Multi-pass membrane protein</topology>
    </subcellularLocation>
</comment>
<evidence type="ECO:0000256" key="8">
    <source>
        <dbReference type="SAM" id="Phobius"/>
    </source>
</evidence>
<feature type="transmembrane region" description="Helical" evidence="8">
    <location>
        <begin position="419"/>
        <end position="436"/>
    </location>
</feature>
<dbReference type="RefSeq" id="WP_157691012.1">
    <property type="nucleotide sequence ID" value="NZ_CP034345.1"/>
</dbReference>
<proteinExistence type="predicted"/>
<organism evidence="10 11">
    <name type="scientific">Haloplanus rallus</name>
    <dbReference type="NCBI Taxonomy" id="1816183"/>
    <lineage>
        <taxon>Archaea</taxon>
        <taxon>Methanobacteriati</taxon>
        <taxon>Methanobacteriota</taxon>
        <taxon>Stenosarchaea group</taxon>
        <taxon>Halobacteria</taxon>
        <taxon>Halobacteriales</taxon>
        <taxon>Haloferacaceae</taxon>
        <taxon>Haloplanus</taxon>
    </lineage>
</organism>
<feature type="transmembrane region" description="Helical" evidence="8">
    <location>
        <begin position="289"/>
        <end position="312"/>
    </location>
</feature>
<evidence type="ECO:0000256" key="7">
    <source>
        <dbReference type="SAM" id="MobiDB-lite"/>
    </source>
</evidence>
<feature type="coiled-coil region" evidence="6">
    <location>
        <begin position="258"/>
        <end position="285"/>
    </location>
</feature>
<dbReference type="GO" id="GO:0005886">
    <property type="term" value="C:plasma membrane"/>
    <property type="evidence" value="ECO:0007669"/>
    <property type="project" value="UniProtKB-SubCell"/>
</dbReference>
<keyword evidence="11" id="KW-1185">Reference proteome</keyword>
<dbReference type="GeneID" id="99244422"/>
<dbReference type="PANTHER" id="PTHR35402:SF1">
    <property type="entry name" value="TYPE II SECRETION SYSTEM PROTEIN GSPF DOMAIN-CONTAINING PROTEIN"/>
    <property type="match status" value="1"/>
</dbReference>
<keyword evidence="6" id="KW-0175">Coiled coil</keyword>
<evidence type="ECO:0000256" key="1">
    <source>
        <dbReference type="ARBA" id="ARBA00004651"/>
    </source>
</evidence>
<dbReference type="EMBL" id="CP034345">
    <property type="protein sequence ID" value="QGX96550.1"/>
    <property type="molecule type" value="Genomic_DNA"/>
</dbReference>
<evidence type="ECO:0000256" key="3">
    <source>
        <dbReference type="ARBA" id="ARBA00022692"/>
    </source>
</evidence>
<feature type="transmembrane region" description="Helical" evidence="8">
    <location>
        <begin position="591"/>
        <end position="617"/>
    </location>
</feature>
<dbReference type="InterPro" id="IPR018076">
    <property type="entry name" value="T2SS_GspF_dom"/>
</dbReference>
<feature type="region of interest" description="Disordered" evidence="7">
    <location>
        <begin position="357"/>
        <end position="386"/>
    </location>
</feature>
<evidence type="ECO:0000313" key="11">
    <source>
        <dbReference type="Proteomes" id="UP000428325"/>
    </source>
</evidence>
<dbReference type="Pfam" id="PF00482">
    <property type="entry name" value="T2SSF"/>
    <property type="match status" value="2"/>
</dbReference>
<dbReference type="OrthoDB" id="12374at2157"/>
<evidence type="ECO:0000256" key="4">
    <source>
        <dbReference type="ARBA" id="ARBA00022989"/>
    </source>
</evidence>
<feature type="compositionally biased region" description="Low complexity" evidence="7">
    <location>
        <begin position="373"/>
        <end position="386"/>
    </location>
</feature>
<evidence type="ECO:0000256" key="2">
    <source>
        <dbReference type="ARBA" id="ARBA00022475"/>
    </source>
</evidence>
<evidence type="ECO:0000256" key="6">
    <source>
        <dbReference type="SAM" id="Coils"/>
    </source>
</evidence>
<feature type="transmembrane region" description="Helical" evidence="8">
    <location>
        <begin position="683"/>
        <end position="702"/>
    </location>
</feature>